<dbReference type="EMBL" id="EQ973775">
    <property type="protein sequence ID" value="EEF50505.1"/>
    <property type="molecule type" value="Genomic_DNA"/>
</dbReference>
<reference evidence="4" key="1">
    <citation type="journal article" date="2010" name="Nat. Biotechnol.">
        <title>Draft genome sequence of the oilseed species Ricinus communis.</title>
        <authorList>
            <person name="Chan A.P."/>
            <person name="Crabtree J."/>
            <person name="Zhao Q."/>
            <person name="Lorenzi H."/>
            <person name="Orvis J."/>
            <person name="Puiu D."/>
            <person name="Melake-Berhan A."/>
            <person name="Jones K.M."/>
            <person name="Redman J."/>
            <person name="Chen G."/>
            <person name="Cahoon E.B."/>
            <person name="Gedil M."/>
            <person name="Stanke M."/>
            <person name="Haas B.J."/>
            <person name="Wortman J.R."/>
            <person name="Fraser-Liggett C.M."/>
            <person name="Ravel J."/>
            <person name="Rabinowicz P.D."/>
        </authorList>
    </citation>
    <scope>NUCLEOTIDE SEQUENCE [LARGE SCALE GENOMIC DNA]</scope>
    <source>
        <strain evidence="4">cv. Hale</strain>
    </source>
</reference>
<dbReference type="KEGG" id="rcu:8261855"/>
<feature type="transmembrane region" description="Helical" evidence="1">
    <location>
        <begin position="30"/>
        <end position="49"/>
    </location>
</feature>
<gene>
    <name evidence="3" type="ORF">RCOM_1614990</name>
</gene>
<dbReference type="OrthoDB" id="202415at2759"/>
<accession>B9RDP7</accession>
<keyword evidence="4" id="KW-1185">Reference proteome</keyword>
<dbReference type="AlphaFoldDB" id="B9RDP7"/>
<evidence type="ECO:0000313" key="4">
    <source>
        <dbReference type="Proteomes" id="UP000008311"/>
    </source>
</evidence>
<proteinExistence type="predicted"/>
<dbReference type="OMA" id="DEYWEVQ"/>
<protein>
    <submittedName>
        <fullName evidence="3">KDEL motif-containing protein 1, putative</fullName>
    </submittedName>
</protein>
<dbReference type="eggNOG" id="KOG2458">
    <property type="taxonomic scope" value="Eukaryota"/>
</dbReference>
<keyword evidence="1" id="KW-0472">Membrane</keyword>
<dbReference type="FunCoup" id="B9RDP7">
    <property type="interactions" value="894"/>
</dbReference>
<dbReference type="Pfam" id="PF05686">
    <property type="entry name" value="Glyco_transf_90"/>
    <property type="match status" value="1"/>
</dbReference>
<evidence type="ECO:0000313" key="3">
    <source>
        <dbReference type="EMBL" id="EEF50505.1"/>
    </source>
</evidence>
<keyword evidence="1" id="KW-0812">Transmembrane</keyword>
<organism evidence="3 4">
    <name type="scientific">Ricinus communis</name>
    <name type="common">Castor bean</name>
    <dbReference type="NCBI Taxonomy" id="3988"/>
    <lineage>
        <taxon>Eukaryota</taxon>
        <taxon>Viridiplantae</taxon>
        <taxon>Streptophyta</taxon>
        <taxon>Embryophyta</taxon>
        <taxon>Tracheophyta</taxon>
        <taxon>Spermatophyta</taxon>
        <taxon>Magnoliopsida</taxon>
        <taxon>eudicotyledons</taxon>
        <taxon>Gunneridae</taxon>
        <taxon>Pentapetalae</taxon>
        <taxon>rosids</taxon>
        <taxon>fabids</taxon>
        <taxon>Malpighiales</taxon>
        <taxon>Euphorbiaceae</taxon>
        <taxon>Acalyphoideae</taxon>
        <taxon>Acalypheae</taxon>
        <taxon>Ricinus</taxon>
    </lineage>
</organism>
<dbReference type="InterPro" id="IPR006598">
    <property type="entry name" value="CAP10"/>
</dbReference>
<keyword evidence="1" id="KW-1133">Transmembrane helix</keyword>
<name>B9RDP7_RICCO</name>
<dbReference type="SMART" id="SM00672">
    <property type="entry name" value="CAP10"/>
    <property type="match status" value="1"/>
</dbReference>
<dbReference type="PANTHER" id="PTHR12203:SF74">
    <property type="entry name" value="GLYCOSYLTRANSFERASE"/>
    <property type="match status" value="1"/>
</dbReference>
<evidence type="ECO:0000256" key="1">
    <source>
        <dbReference type="SAM" id="Phobius"/>
    </source>
</evidence>
<feature type="domain" description="Glycosyl transferase CAP10" evidence="2">
    <location>
        <begin position="185"/>
        <end position="436"/>
    </location>
</feature>
<feature type="transmembrane region" description="Helical" evidence="1">
    <location>
        <begin position="525"/>
        <end position="545"/>
    </location>
</feature>
<dbReference type="Proteomes" id="UP000008311">
    <property type="component" value="Unassembled WGS sequence"/>
</dbReference>
<evidence type="ECO:0000259" key="2">
    <source>
        <dbReference type="SMART" id="SM00672"/>
    </source>
</evidence>
<dbReference type="PANTHER" id="PTHR12203">
    <property type="entry name" value="KDEL LYS-ASP-GLU-LEU CONTAINING - RELATED"/>
    <property type="match status" value="1"/>
</dbReference>
<dbReference type="InterPro" id="IPR051091">
    <property type="entry name" value="O-Glucosyltr/Glycosyltrsf_90"/>
</dbReference>
<dbReference type="InParanoid" id="B9RDP7"/>
<sequence>MTIAEVVDKFRNSHGDQLRSHFSRAIMKRWASVTAFIFFILLLAGAFFFRVDVSVIGENFLSTDGSTTQNIYTNESSAHNASPVKCADQSTCKVNDTVRAFDGPEYQLSDAACPDYFRWIHEDLRPWASTGISRDTVESAKRFATFRLVIVDGKAYVERYYHSFQTRDLFTIWGIVQLLRLYPGRVPDVELMFQCGDLPEIQKGDYQGPGATLPPPALFQYSGNETAFAVTFPDWSFWGWVEVDIKPWKSMLEGITKGSQRKNWTDRVPYAYWRGNSHVSRDRKDLLKCKSSIFSHDWNARLYSQDWGKETHNGFKHSHLEDQCTHRYKIYIEGRAWSVSDKYILACDSMTLLIKPDYYDFFMRSMIPMQHYWPIRKTNKCRDIKFAVDWGNNHADKAETIGKGGSAFIHDNLKMEYVYGYMLHLFREYAKLMKFKPEIPQGGVEVCAESMACSEGGLIREFMESSMEISPSSTLPCAMPPYDPAFLQDFSERKENITRQVVMWENEYWENKKKKTKTFFLKRSGAYKLATTVFFHTFVISLTFFKILN</sequence>